<dbReference type="InterPro" id="IPR007627">
    <property type="entry name" value="RNA_pol_sigma70_r2"/>
</dbReference>
<dbReference type="PANTHER" id="PTHR43133">
    <property type="entry name" value="RNA POLYMERASE ECF-TYPE SIGMA FACTO"/>
    <property type="match status" value="1"/>
</dbReference>
<dbReference type="InterPro" id="IPR039425">
    <property type="entry name" value="RNA_pol_sigma-70-like"/>
</dbReference>
<keyword evidence="5" id="KW-0804">Transcription</keyword>
<keyword evidence="2" id="KW-0805">Transcription regulation</keyword>
<name>A0ABP7P3K8_9SPHI</name>
<evidence type="ECO:0000256" key="4">
    <source>
        <dbReference type="ARBA" id="ARBA00023125"/>
    </source>
</evidence>
<comment type="similarity">
    <text evidence="1">Belongs to the sigma-70 factor family. ECF subfamily.</text>
</comment>
<proteinExistence type="inferred from homology"/>
<feature type="domain" description="RNA polymerase sigma factor 70 region 4 type 2" evidence="7">
    <location>
        <begin position="147"/>
        <end position="196"/>
    </location>
</feature>
<dbReference type="RefSeq" id="WP_259090507.1">
    <property type="nucleotide sequence ID" value="NZ_BAAAZC010000004.1"/>
</dbReference>
<dbReference type="InterPro" id="IPR036388">
    <property type="entry name" value="WH-like_DNA-bd_sf"/>
</dbReference>
<evidence type="ECO:0000256" key="3">
    <source>
        <dbReference type="ARBA" id="ARBA00023082"/>
    </source>
</evidence>
<protein>
    <submittedName>
        <fullName evidence="8">RNA polymerase factor sigma-70</fullName>
    </submittedName>
</protein>
<dbReference type="Gene3D" id="1.10.10.10">
    <property type="entry name" value="Winged helix-like DNA-binding domain superfamily/Winged helix DNA-binding domain"/>
    <property type="match status" value="1"/>
</dbReference>
<dbReference type="Gene3D" id="1.10.1740.10">
    <property type="match status" value="1"/>
</dbReference>
<reference evidence="9" key="1">
    <citation type="journal article" date="2019" name="Int. J. Syst. Evol. Microbiol.">
        <title>The Global Catalogue of Microorganisms (GCM) 10K type strain sequencing project: providing services to taxonomists for standard genome sequencing and annotation.</title>
        <authorList>
            <consortium name="The Broad Institute Genomics Platform"/>
            <consortium name="The Broad Institute Genome Sequencing Center for Infectious Disease"/>
            <person name="Wu L."/>
            <person name="Ma J."/>
        </authorList>
    </citation>
    <scope>NUCLEOTIDE SEQUENCE [LARGE SCALE GENOMIC DNA]</scope>
    <source>
        <strain evidence="9">JCM 16601</strain>
    </source>
</reference>
<evidence type="ECO:0000313" key="9">
    <source>
        <dbReference type="Proteomes" id="UP001500742"/>
    </source>
</evidence>
<dbReference type="PANTHER" id="PTHR43133:SF8">
    <property type="entry name" value="RNA POLYMERASE SIGMA FACTOR HI_1459-RELATED"/>
    <property type="match status" value="1"/>
</dbReference>
<accession>A0ABP7P3K8</accession>
<organism evidence="8 9">
    <name type="scientific">Mucilaginibacter dorajii</name>
    <dbReference type="NCBI Taxonomy" id="692994"/>
    <lineage>
        <taxon>Bacteria</taxon>
        <taxon>Pseudomonadati</taxon>
        <taxon>Bacteroidota</taxon>
        <taxon>Sphingobacteriia</taxon>
        <taxon>Sphingobacteriales</taxon>
        <taxon>Sphingobacteriaceae</taxon>
        <taxon>Mucilaginibacter</taxon>
    </lineage>
</organism>
<feature type="domain" description="RNA polymerase sigma-70 region 2" evidence="6">
    <location>
        <begin position="30"/>
        <end position="95"/>
    </location>
</feature>
<evidence type="ECO:0000313" key="8">
    <source>
        <dbReference type="EMBL" id="GAA3959090.1"/>
    </source>
</evidence>
<dbReference type="NCBIfam" id="TIGR02937">
    <property type="entry name" value="sigma70-ECF"/>
    <property type="match status" value="1"/>
</dbReference>
<dbReference type="InterPro" id="IPR014284">
    <property type="entry name" value="RNA_pol_sigma-70_dom"/>
</dbReference>
<dbReference type="EMBL" id="BAAAZC010000004">
    <property type="protein sequence ID" value="GAA3959090.1"/>
    <property type="molecule type" value="Genomic_DNA"/>
</dbReference>
<dbReference type="Pfam" id="PF08281">
    <property type="entry name" value="Sigma70_r4_2"/>
    <property type="match status" value="1"/>
</dbReference>
<dbReference type="SUPFAM" id="SSF88946">
    <property type="entry name" value="Sigma2 domain of RNA polymerase sigma factors"/>
    <property type="match status" value="1"/>
</dbReference>
<evidence type="ECO:0000256" key="1">
    <source>
        <dbReference type="ARBA" id="ARBA00010641"/>
    </source>
</evidence>
<comment type="caution">
    <text evidence="8">The sequence shown here is derived from an EMBL/GenBank/DDBJ whole genome shotgun (WGS) entry which is preliminary data.</text>
</comment>
<dbReference type="SUPFAM" id="SSF88659">
    <property type="entry name" value="Sigma3 and sigma4 domains of RNA polymerase sigma factors"/>
    <property type="match status" value="1"/>
</dbReference>
<keyword evidence="3" id="KW-0731">Sigma factor</keyword>
<dbReference type="Pfam" id="PF04542">
    <property type="entry name" value="Sigma70_r2"/>
    <property type="match status" value="1"/>
</dbReference>
<dbReference type="InterPro" id="IPR013324">
    <property type="entry name" value="RNA_pol_sigma_r3/r4-like"/>
</dbReference>
<keyword evidence="4" id="KW-0238">DNA-binding</keyword>
<gene>
    <name evidence="8" type="ORF">GCM10022210_03170</name>
</gene>
<evidence type="ECO:0000256" key="2">
    <source>
        <dbReference type="ARBA" id="ARBA00023015"/>
    </source>
</evidence>
<evidence type="ECO:0000259" key="7">
    <source>
        <dbReference type="Pfam" id="PF08281"/>
    </source>
</evidence>
<evidence type="ECO:0000259" key="6">
    <source>
        <dbReference type="Pfam" id="PF04542"/>
    </source>
</evidence>
<keyword evidence="9" id="KW-1185">Reference proteome</keyword>
<evidence type="ECO:0000256" key="5">
    <source>
        <dbReference type="ARBA" id="ARBA00023163"/>
    </source>
</evidence>
<sequence length="207" mass="23969">MDNSTDYNMLNNPQQTQSGGEYLIDPHQWVDKYADYLYTYAFTRTNNEDKARDLVQETFLAALEKVDGFESRSSEKTWLTAILKNKVIDNYRKASSGLAKKTVSLDAGAGQTDFFVPDYNNWRPEHVPKAFGLEDDCPMLNKELNSILQRCLQKLPSQWLAVFTMKHMDDAKTEEICSELKVTTANFWVIIHRTKLNLRACLQRNWN</sequence>
<dbReference type="InterPro" id="IPR013325">
    <property type="entry name" value="RNA_pol_sigma_r2"/>
</dbReference>
<dbReference type="InterPro" id="IPR013249">
    <property type="entry name" value="RNA_pol_sigma70_r4_t2"/>
</dbReference>
<dbReference type="Proteomes" id="UP001500742">
    <property type="component" value="Unassembled WGS sequence"/>
</dbReference>